<feature type="domain" description="HTH tetR-type" evidence="5">
    <location>
        <begin position="10"/>
        <end position="70"/>
    </location>
</feature>
<sequence>MMMASQQRAERTRRRLLQAAAVEISQFGYDGSSLQRISKAAGLTMGALTFHFPTKMDLAHAIHADGAALAGDAVLRIAAPRGPDGSESEPEPALPRIVRITLTLGELLATEATVRASARLTRERVPGREDWRDSWLPSVRRLVEQARGDDEFKPGVTSDTVTTLTRHLVSGLEESALPGTGSAPVEALADVWDLVLNGLTDSHPAFTPRP</sequence>
<gene>
    <name evidence="6" type="ORF">ABII15_02540</name>
</gene>
<dbReference type="InterPro" id="IPR036271">
    <property type="entry name" value="Tet_transcr_reg_TetR-rel_C_sf"/>
</dbReference>
<keyword evidence="2 4" id="KW-0238">DNA-binding</keyword>
<dbReference type="RefSeq" id="WP_353940591.1">
    <property type="nucleotide sequence ID" value="NZ_CP159534.1"/>
</dbReference>
<organism evidence="6">
    <name type="scientific">Streptomyces tabacisoli</name>
    <dbReference type="NCBI Taxonomy" id="3156398"/>
    <lineage>
        <taxon>Bacteria</taxon>
        <taxon>Bacillati</taxon>
        <taxon>Actinomycetota</taxon>
        <taxon>Actinomycetes</taxon>
        <taxon>Kitasatosporales</taxon>
        <taxon>Streptomycetaceae</taxon>
        <taxon>Streptomyces</taxon>
    </lineage>
</organism>
<dbReference type="Pfam" id="PF00440">
    <property type="entry name" value="TetR_N"/>
    <property type="match status" value="1"/>
</dbReference>
<dbReference type="PROSITE" id="PS01081">
    <property type="entry name" value="HTH_TETR_1"/>
    <property type="match status" value="1"/>
</dbReference>
<name>A0AAU8IL58_9ACTN</name>
<dbReference type="PROSITE" id="PS50977">
    <property type="entry name" value="HTH_TETR_2"/>
    <property type="match status" value="1"/>
</dbReference>
<accession>A0AAU8IL58</accession>
<dbReference type="Gene3D" id="1.10.357.10">
    <property type="entry name" value="Tetracycline Repressor, domain 2"/>
    <property type="match status" value="1"/>
</dbReference>
<dbReference type="KEGG" id="stac:ABII15_02540"/>
<dbReference type="PRINTS" id="PR00455">
    <property type="entry name" value="HTHTETR"/>
</dbReference>
<evidence type="ECO:0000256" key="2">
    <source>
        <dbReference type="ARBA" id="ARBA00023125"/>
    </source>
</evidence>
<protein>
    <submittedName>
        <fullName evidence="6">TetR family transcriptional regulator</fullName>
    </submittedName>
</protein>
<dbReference type="GO" id="GO:0003700">
    <property type="term" value="F:DNA-binding transcription factor activity"/>
    <property type="evidence" value="ECO:0007669"/>
    <property type="project" value="TreeGrafter"/>
</dbReference>
<dbReference type="InterPro" id="IPR023772">
    <property type="entry name" value="DNA-bd_HTH_TetR-type_CS"/>
</dbReference>
<dbReference type="InterPro" id="IPR009057">
    <property type="entry name" value="Homeodomain-like_sf"/>
</dbReference>
<dbReference type="GO" id="GO:0000976">
    <property type="term" value="F:transcription cis-regulatory region binding"/>
    <property type="evidence" value="ECO:0007669"/>
    <property type="project" value="TreeGrafter"/>
</dbReference>
<dbReference type="PANTHER" id="PTHR30055">
    <property type="entry name" value="HTH-TYPE TRANSCRIPTIONAL REGULATOR RUTR"/>
    <property type="match status" value="1"/>
</dbReference>
<proteinExistence type="predicted"/>
<evidence type="ECO:0000256" key="4">
    <source>
        <dbReference type="PROSITE-ProRule" id="PRU00335"/>
    </source>
</evidence>
<evidence type="ECO:0000259" key="5">
    <source>
        <dbReference type="PROSITE" id="PS50977"/>
    </source>
</evidence>
<dbReference type="PANTHER" id="PTHR30055:SF234">
    <property type="entry name" value="HTH-TYPE TRANSCRIPTIONAL REGULATOR BETI"/>
    <property type="match status" value="1"/>
</dbReference>
<reference evidence="6" key="1">
    <citation type="submission" date="2024-06" db="EMBL/GenBank/DDBJ databases">
        <title>Streptomyces sp. strain HUAS MG91 genome sequences.</title>
        <authorList>
            <person name="Mo P."/>
        </authorList>
    </citation>
    <scope>NUCLEOTIDE SEQUENCE</scope>
    <source>
        <strain evidence="6">HUAS MG91</strain>
    </source>
</reference>
<dbReference type="EMBL" id="CP159534">
    <property type="protein sequence ID" value="XCJ68909.1"/>
    <property type="molecule type" value="Genomic_DNA"/>
</dbReference>
<dbReference type="InterPro" id="IPR001647">
    <property type="entry name" value="HTH_TetR"/>
</dbReference>
<keyword evidence="1" id="KW-0805">Transcription regulation</keyword>
<dbReference type="SUPFAM" id="SSF48498">
    <property type="entry name" value="Tetracyclin repressor-like, C-terminal domain"/>
    <property type="match status" value="1"/>
</dbReference>
<evidence type="ECO:0000313" key="6">
    <source>
        <dbReference type="EMBL" id="XCJ68909.1"/>
    </source>
</evidence>
<dbReference type="SUPFAM" id="SSF46689">
    <property type="entry name" value="Homeodomain-like"/>
    <property type="match status" value="1"/>
</dbReference>
<evidence type="ECO:0000256" key="3">
    <source>
        <dbReference type="ARBA" id="ARBA00023163"/>
    </source>
</evidence>
<keyword evidence="3" id="KW-0804">Transcription</keyword>
<dbReference type="InterPro" id="IPR050109">
    <property type="entry name" value="HTH-type_TetR-like_transc_reg"/>
</dbReference>
<evidence type="ECO:0000256" key="1">
    <source>
        <dbReference type="ARBA" id="ARBA00023015"/>
    </source>
</evidence>
<dbReference type="AlphaFoldDB" id="A0AAU8IL58"/>
<feature type="DNA-binding region" description="H-T-H motif" evidence="4">
    <location>
        <begin position="33"/>
        <end position="52"/>
    </location>
</feature>